<keyword evidence="6 13" id="KW-0812">Transmembrane</keyword>
<dbReference type="PANTHER" id="PTHR30529:SF1">
    <property type="entry name" value="CYTOCHROME B561 HOMOLOG 2"/>
    <property type="match status" value="1"/>
</dbReference>
<dbReference type="InterPro" id="IPR011577">
    <property type="entry name" value="Cyt_b561_bac/Ni-Hgenase"/>
</dbReference>
<keyword evidence="11 13" id="KW-0472">Membrane</keyword>
<keyword evidence="7" id="KW-0479">Metal-binding</keyword>
<organism evidence="15 16">
    <name type="scientific">Bosea thiooxidans</name>
    <dbReference type="NCBI Taxonomy" id="53254"/>
    <lineage>
        <taxon>Bacteria</taxon>
        <taxon>Pseudomonadati</taxon>
        <taxon>Pseudomonadota</taxon>
        <taxon>Alphaproteobacteria</taxon>
        <taxon>Hyphomicrobiales</taxon>
        <taxon>Boseaceae</taxon>
        <taxon>Bosea</taxon>
    </lineage>
</organism>
<comment type="subcellular location">
    <subcellularLocation>
        <location evidence="2">Cell membrane</location>
        <topology evidence="2">Multi-pass membrane protein</topology>
    </subcellularLocation>
</comment>
<dbReference type="AlphaFoldDB" id="A0A0Q3I0F0"/>
<accession>A0A0Q3I0F0</accession>
<dbReference type="GO" id="GO:0009055">
    <property type="term" value="F:electron transfer activity"/>
    <property type="evidence" value="ECO:0007669"/>
    <property type="project" value="InterPro"/>
</dbReference>
<evidence type="ECO:0000256" key="5">
    <source>
        <dbReference type="ARBA" id="ARBA00022617"/>
    </source>
</evidence>
<comment type="caution">
    <text evidence="15">The sequence shown here is derived from an EMBL/GenBank/DDBJ whole genome shotgun (WGS) entry which is preliminary data.</text>
</comment>
<dbReference type="GO" id="GO:0046872">
    <property type="term" value="F:metal ion binding"/>
    <property type="evidence" value="ECO:0007669"/>
    <property type="project" value="UniProtKB-KW"/>
</dbReference>
<sequence>MHWAVPILCIIQVPTAWAIQRTHMAHGFLKPAPIDLLLHQVHAWSGWLILLMALLQLAMRLVRGKPVPLVGASHLEARVASAAHMALYSLLIALPVTGTIAMYLSFRIAPLHRLLSWLLLALVVVHIVAALWHHLYRRDDVLRRMIKG</sequence>
<feature type="transmembrane region" description="Helical" evidence="13">
    <location>
        <begin position="114"/>
        <end position="135"/>
    </location>
</feature>
<evidence type="ECO:0000256" key="6">
    <source>
        <dbReference type="ARBA" id="ARBA00022692"/>
    </source>
</evidence>
<keyword evidence="16" id="KW-1185">Reference proteome</keyword>
<evidence type="ECO:0000256" key="2">
    <source>
        <dbReference type="ARBA" id="ARBA00004651"/>
    </source>
</evidence>
<keyword evidence="8" id="KW-0249">Electron transport</keyword>
<evidence type="ECO:0000256" key="12">
    <source>
        <dbReference type="ARBA" id="ARBA00037975"/>
    </source>
</evidence>
<keyword evidence="3" id="KW-0813">Transport</keyword>
<evidence type="ECO:0000313" key="16">
    <source>
        <dbReference type="Proteomes" id="UP000051562"/>
    </source>
</evidence>
<evidence type="ECO:0000256" key="10">
    <source>
        <dbReference type="ARBA" id="ARBA00023004"/>
    </source>
</evidence>
<evidence type="ECO:0000256" key="7">
    <source>
        <dbReference type="ARBA" id="ARBA00022723"/>
    </source>
</evidence>
<evidence type="ECO:0000256" key="3">
    <source>
        <dbReference type="ARBA" id="ARBA00022448"/>
    </source>
</evidence>
<dbReference type="GO" id="GO:0005886">
    <property type="term" value="C:plasma membrane"/>
    <property type="evidence" value="ECO:0007669"/>
    <property type="project" value="UniProtKB-SubCell"/>
</dbReference>
<reference evidence="15 16" key="1">
    <citation type="submission" date="2015-10" db="EMBL/GenBank/DDBJ databases">
        <title>Draft genome of Bosea thiooxidans.</title>
        <authorList>
            <person name="Wang X."/>
        </authorList>
    </citation>
    <scope>NUCLEOTIDE SEQUENCE [LARGE SCALE GENOMIC DNA]</scope>
    <source>
        <strain evidence="15 16">CGMCC 9174</strain>
    </source>
</reference>
<dbReference type="SUPFAM" id="SSF81342">
    <property type="entry name" value="Transmembrane di-heme cytochromes"/>
    <property type="match status" value="1"/>
</dbReference>
<feature type="transmembrane region" description="Helical" evidence="13">
    <location>
        <begin position="83"/>
        <end position="108"/>
    </location>
</feature>
<dbReference type="Pfam" id="PF01292">
    <property type="entry name" value="Ni_hydr_CYTB"/>
    <property type="match status" value="1"/>
</dbReference>
<evidence type="ECO:0000256" key="8">
    <source>
        <dbReference type="ARBA" id="ARBA00022982"/>
    </source>
</evidence>
<protein>
    <recommendedName>
        <fullName evidence="14">Cytochrome b561 bacterial/Ni-hydrogenase domain-containing protein</fullName>
    </recommendedName>
</protein>
<feature type="domain" description="Cytochrome b561 bacterial/Ni-hydrogenase" evidence="14">
    <location>
        <begin position="1"/>
        <end position="148"/>
    </location>
</feature>
<evidence type="ECO:0000256" key="4">
    <source>
        <dbReference type="ARBA" id="ARBA00022475"/>
    </source>
</evidence>
<evidence type="ECO:0000313" key="15">
    <source>
        <dbReference type="EMBL" id="KQK28455.1"/>
    </source>
</evidence>
<keyword evidence="5" id="KW-0349">Heme</keyword>
<evidence type="ECO:0000256" key="13">
    <source>
        <dbReference type="SAM" id="Phobius"/>
    </source>
</evidence>
<dbReference type="PANTHER" id="PTHR30529">
    <property type="entry name" value="CYTOCHROME B561"/>
    <property type="match status" value="1"/>
</dbReference>
<comment type="similarity">
    <text evidence="12">Belongs to the cytochrome b561 family.</text>
</comment>
<evidence type="ECO:0000256" key="11">
    <source>
        <dbReference type="ARBA" id="ARBA00023136"/>
    </source>
</evidence>
<dbReference type="GO" id="GO:0020037">
    <property type="term" value="F:heme binding"/>
    <property type="evidence" value="ECO:0007669"/>
    <property type="project" value="TreeGrafter"/>
</dbReference>
<dbReference type="InterPro" id="IPR052168">
    <property type="entry name" value="Cytochrome_b561_oxidase"/>
</dbReference>
<comment type="cofactor">
    <cofactor evidence="1">
        <name>heme b</name>
        <dbReference type="ChEBI" id="CHEBI:60344"/>
    </cofactor>
</comment>
<dbReference type="InterPro" id="IPR016174">
    <property type="entry name" value="Di-haem_cyt_TM"/>
</dbReference>
<keyword evidence="10" id="KW-0408">Iron</keyword>
<keyword evidence="9 13" id="KW-1133">Transmembrane helix</keyword>
<evidence type="ECO:0000256" key="1">
    <source>
        <dbReference type="ARBA" id="ARBA00001970"/>
    </source>
</evidence>
<dbReference type="STRING" id="53254.SAMN05660750_00183"/>
<keyword evidence="4" id="KW-1003">Cell membrane</keyword>
<name>A0A0Q3I0F0_9HYPH</name>
<proteinExistence type="inferred from homology"/>
<dbReference type="EMBL" id="LMAR01000071">
    <property type="protein sequence ID" value="KQK28455.1"/>
    <property type="molecule type" value="Genomic_DNA"/>
</dbReference>
<evidence type="ECO:0000256" key="9">
    <source>
        <dbReference type="ARBA" id="ARBA00022989"/>
    </source>
</evidence>
<gene>
    <name evidence="15" type="ORF">ARD30_21765</name>
</gene>
<dbReference type="GO" id="GO:0022904">
    <property type="term" value="P:respiratory electron transport chain"/>
    <property type="evidence" value="ECO:0007669"/>
    <property type="project" value="InterPro"/>
</dbReference>
<evidence type="ECO:0000259" key="14">
    <source>
        <dbReference type="Pfam" id="PF01292"/>
    </source>
</evidence>
<dbReference type="Proteomes" id="UP000051562">
    <property type="component" value="Unassembled WGS sequence"/>
</dbReference>
<feature type="transmembrane region" description="Helical" evidence="13">
    <location>
        <begin position="42"/>
        <end position="62"/>
    </location>
</feature>